<organism evidence="2 3">
    <name type="scientific">Amblyomma americanum</name>
    <name type="common">Lone star tick</name>
    <dbReference type="NCBI Taxonomy" id="6943"/>
    <lineage>
        <taxon>Eukaryota</taxon>
        <taxon>Metazoa</taxon>
        <taxon>Ecdysozoa</taxon>
        <taxon>Arthropoda</taxon>
        <taxon>Chelicerata</taxon>
        <taxon>Arachnida</taxon>
        <taxon>Acari</taxon>
        <taxon>Parasitiformes</taxon>
        <taxon>Ixodida</taxon>
        <taxon>Ixodoidea</taxon>
        <taxon>Ixodidae</taxon>
        <taxon>Amblyomminae</taxon>
        <taxon>Amblyomma</taxon>
    </lineage>
</organism>
<reference evidence="2 3" key="1">
    <citation type="journal article" date="2023" name="Arcadia Sci">
        <title>De novo assembly of a long-read Amblyomma americanum tick genome.</title>
        <authorList>
            <person name="Chou S."/>
            <person name="Poskanzer K.E."/>
            <person name="Rollins M."/>
            <person name="Thuy-Boun P.S."/>
        </authorList>
    </citation>
    <scope>NUCLEOTIDE SEQUENCE [LARGE SCALE GENOMIC DNA]</scope>
    <source>
        <strain evidence="2">F_SG_1</strain>
        <tissue evidence="2">Salivary glands</tissue>
    </source>
</reference>
<proteinExistence type="predicted"/>
<feature type="coiled-coil region" evidence="1">
    <location>
        <begin position="92"/>
        <end position="143"/>
    </location>
</feature>
<evidence type="ECO:0000313" key="3">
    <source>
        <dbReference type="Proteomes" id="UP001321473"/>
    </source>
</evidence>
<evidence type="ECO:0000313" key="2">
    <source>
        <dbReference type="EMBL" id="KAK8773673.1"/>
    </source>
</evidence>
<protein>
    <submittedName>
        <fullName evidence="2">Uncharacterized protein</fullName>
    </submittedName>
</protein>
<name>A0AAQ4EGP0_AMBAM</name>
<keyword evidence="1" id="KW-0175">Coiled coil</keyword>
<evidence type="ECO:0000256" key="1">
    <source>
        <dbReference type="SAM" id="Coils"/>
    </source>
</evidence>
<accession>A0AAQ4EGP0</accession>
<dbReference type="AlphaFoldDB" id="A0AAQ4EGP0"/>
<dbReference type="EMBL" id="JARKHS020016471">
    <property type="protein sequence ID" value="KAK8773673.1"/>
    <property type="molecule type" value="Genomic_DNA"/>
</dbReference>
<comment type="caution">
    <text evidence="2">The sequence shown here is derived from an EMBL/GenBank/DDBJ whole genome shotgun (WGS) entry which is preliminary data.</text>
</comment>
<gene>
    <name evidence="2" type="ORF">V5799_011793</name>
</gene>
<sequence>MSGAENEVRFVALRDQIVLELPNSIAVDMLREKYMSNKTWVDICLSHTTSGGVHAQPCPDLEKRVSARSSSARFMYKKCKGRQPHSEALQDLESHSDNLRDVERVKEELYSAKEENKKLKDSVQQLEGAVRDLREECSTQKRKVGVLMQLLNYNA</sequence>
<keyword evidence="3" id="KW-1185">Reference proteome</keyword>
<dbReference type="Proteomes" id="UP001321473">
    <property type="component" value="Unassembled WGS sequence"/>
</dbReference>